<evidence type="ECO:0000313" key="1">
    <source>
        <dbReference type="EMBL" id="EYC02159.1"/>
    </source>
</evidence>
<dbReference type="PANTHER" id="PTHR31362:SF0">
    <property type="entry name" value="EXOSTOSIN DOMAIN-CONTAINING PROTEIN-RELATED"/>
    <property type="match status" value="1"/>
</dbReference>
<keyword evidence="2" id="KW-1185">Reference proteome</keyword>
<dbReference type="InterPro" id="IPR005049">
    <property type="entry name" value="STL-like"/>
</dbReference>
<dbReference type="PANTHER" id="PTHR31362">
    <property type="entry name" value="GLYCOSYLTRANSFERASE STELLO1-RELATED"/>
    <property type="match status" value="1"/>
</dbReference>
<proteinExistence type="predicted"/>
<protein>
    <submittedName>
        <fullName evidence="1">Uncharacterized protein</fullName>
    </submittedName>
</protein>
<sequence length="649" mass="76100">MLLSFHSMMSRPMLVFSVFLVIVLVCIVLLDDRPTPIRITKWQKRLGEKSSKWIVVTTVQEPTKDIKVGAGNTCKQYGSRNLFDRFYAQRLSRIPGWTLVVVGDTKTPKNWSLEGVHYLSVEHQQRCGELTLDFHEHILFEVDNAGYQILDYLPYKSYARKNIGYLYAIQNGAEWIYDTDDDNKPYGIINLEIILSQYRHEKSFWDPDWSSLTFLRRPVDFAMVANFKKNVKLNTTRGFRRRSFSILIRSSAMLTCGLEDFPWSTYRLLHADKREGLDKGFNKFAPPITLASGTYAPWNSQNTLFHRRAFFTLLLPVTVTFRVTDIWRSYFAQKLLHLVGENIAFYPANAIQIRNSHNYLDDFRSEENIYLKAGEMVKFLDGWRCAHTLIANCAIELAEEFRARNFWEKADAILVRKWIEDLLDMSYKFPSIKSVNEFSMSPNESLRGSNCRRAEMEFVSDRSRPNEADERSKFKIRAFGELSDWCEAANYSEFLHKLPSPRQLTVAHNKDDVLTDLENTVGILSSNFVYFVQALIITYNYPMNQTIGVLQRMYQPYFGVTIFCGPWYPEKYDDYSDFPRVLRPFSYIHISKKEMQNGYYAYYCMSKVKDLRLGNLQGNTALLLKQHLWLLKQYIFIFRLLRNGRRQHI</sequence>
<gene>
    <name evidence="1" type="primary">Acey_s0101.g3339</name>
    <name evidence="1" type="ORF">Y032_0101g3339</name>
</gene>
<reference evidence="2" key="1">
    <citation type="journal article" date="2015" name="Nat. Genet.">
        <title>The genome and transcriptome of the zoonotic hookworm Ancylostoma ceylanicum identify infection-specific gene families.</title>
        <authorList>
            <person name="Schwarz E.M."/>
            <person name="Hu Y."/>
            <person name="Antoshechkin I."/>
            <person name="Miller M.M."/>
            <person name="Sternberg P.W."/>
            <person name="Aroian R.V."/>
        </authorList>
    </citation>
    <scope>NUCLEOTIDE SEQUENCE</scope>
    <source>
        <strain evidence="2">HY135</strain>
    </source>
</reference>
<organism evidence="1 2">
    <name type="scientific">Ancylostoma ceylanicum</name>
    <dbReference type="NCBI Taxonomy" id="53326"/>
    <lineage>
        <taxon>Eukaryota</taxon>
        <taxon>Metazoa</taxon>
        <taxon>Ecdysozoa</taxon>
        <taxon>Nematoda</taxon>
        <taxon>Chromadorea</taxon>
        <taxon>Rhabditida</taxon>
        <taxon>Rhabditina</taxon>
        <taxon>Rhabditomorpha</taxon>
        <taxon>Strongyloidea</taxon>
        <taxon>Ancylostomatidae</taxon>
        <taxon>Ancylostomatinae</taxon>
        <taxon>Ancylostoma</taxon>
    </lineage>
</organism>
<dbReference type="Proteomes" id="UP000024635">
    <property type="component" value="Unassembled WGS sequence"/>
</dbReference>
<name>A0A016TGT0_9BILA</name>
<dbReference type="EMBL" id="JARK01001437">
    <property type="protein sequence ID" value="EYC02159.1"/>
    <property type="molecule type" value="Genomic_DNA"/>
</dbReference>
<dbReference type="STRING" id="53326.A0A016TGT0"/>
<comment type="caution">
    <text evidence="1">The sequence shown here is derived from an EMBL/GenBank/DDBJ whole genome shotgun (WGS) entry which is preliminary data.</text>
</comment>
<evidence type="ECO:0000313" key="2">
    <source>
        <dbReference type="Proteomes" id="UP000024635"/>
    </source>
</evidence>
<dbReference type="AlphaFoldDB" id="A0A016TGT0"/>
<dbReference type="Pfam" id="PF03385">
    <property type="entry name" value="STELLO"/>
    <property type="match status" value="1"/>
</dbReference>
<dbReference type="OrthoDB" id="6045904at2759"/>
<accession>A0A016TGT0</accession>